<dbReference type="RefSeq" id="WP_015211638.1">
    <property type="nucleotide sequence ID" value="NC_019763.1"/>
</dbReference>
<name>K9VQU6_9CYAN</name>
<dbReference type="Proteomes" id="UP000010478">
    <property type="component" value="Plasmid pOSC7112.01"/>
</dbReference>
<accession>K9VQU6</accession>
<evidence type="ECO:0000256" key="1">
    <source>
        <dbReference type="ARBA" id="ARBA00010923"/>
    </source>
</evidence>
<dbReference type="HOGENOM" id="CLU_021095_0_1_3"/>
<feature type="compositionally biased region" description="Basic and acidic residues" evidence="4">
    <location>
        <begin position="224"/>
        <end position="237"/>
    </location>
</feature>
<dbReference type="InterPro" id="IPR000055">
    <property type="entry name" value="Restrct_endonuc_typeI_TRD"/>
</dbReference>
<gene>
    <name evidence="6" type="ORF">Osc7112_6296</name>
</gene>
<proteinExistence type="inferred from homology"/>
<keyword evidence="2" id="KW-0680">Restriction system</keyword>
<evidence type="ECO:0000256" key="2">
    <source>
        <dbReference type="ARBA" id="ARBA00022747"/>
    </source>
</evidence>
<feature type="region of interest" description="Disordered" evidence="4">
    <location>
        <begin position="224"/>
        <end position="244"/>
    </location>
</feature>
<evidence type="ECO:0000256" key="3">
    <source>
        <dbReference type="ARBA" id="ARBA00023125"/>
    </source>
</evidence>
<dbReference type="Gene3D" id="1.10.287.1120">
    <property type="entry name" value="Bipartite methylase S protein"/>
    <property type="match status" value="1"/>
</dbReference>
<evidence type="ECO:0000313" key="6">
    <source>
        <dbReference type="EMBL" id="AFZ10463.1"/>
    </source>
</evidence>
<comment type="similarity">
    <text evidence="1">Belongs to the type-I restriction system S methylase family.</text>
</comment>
<evidence type="ECO:0000259" key="5">
    <source>
        <dbReference type="Pfam" id="PF01420"/>
    </source>
</evidence>
<dbReference type="AlphaFoldDB" id="K9VQU6"/>
<dbReference type="GO" id="GO:0009307">
    <property type="term" value="P:DNA restriction-modification system"/>
    <property type="evidence" value="ECO:0007669"/>
    <property type="project" value="UniProtKB-KW"/>
</dbReference>
<dbReference type="KEGG" id="oni:Osc7112_6296"/>
<organism evidence="6 7">
    <name type="scientific">Phormidium nigroviride PCC 7112</name>
    <dbReference type="NCBI Taxonomy" id="179408"/>
    <lineage>
        <taxon>Bacteria</taxon>
        <taxon>Bacillati</taxon>
        <taxon>Cyanobacteriota</taxon>
        <taxon>Cyanophyceae</taxon>
        <taxon>Oscillatoriophycideae</taxon>
        <taxon>Oscillatoriales</taxon>
        <taxon>Oscillatoriaceae</taxon>
        <taxon>Phormidium</taxon>
    </lineage>
</organism>
<dbReference type="REBASE" id="57996">
    <property type="entry name" value="S.Oni7112ORF6294P"/>
</dbReference>
<dbReference type="CDD" id="cd17517">
    <property type="entry name" value="RMtype1_S_EcoKI_StySPI-TRD2-CR2_like"/>
    <property type="match status" value="1"/>
</dbReference>
<protein>
    <submittedName>
        <fullName evidence="6">Restriction modification system DNA specificity domain protein</fullName>
    </submittedName>
</protein>
<feature type="domain" description="Type I restriction modification DNA specificity" evidence="5">
    <location>
        <begin position="20"/>
        <end position="206"/>
    </location>
</feature>
<evidence type="ECO:0000313" key="7">
    <source>
        <dbReference type="Proteomes" id="UP000010478"/>
    </source>
</evidence>
<keyword evidence="7" id="KW-1185">Reference proteome</keyword>
<dbReference type="InterPro" id="IPR052021">
    <property type="entry name" value="Type-I_RS_S_subunit"/>
</dbReference>
<dbReference type="InterPro" id="IPR044946">
    <property type="entry name" value="Restrct_endonuc_typeI_TRD_sf"/>
</dbReference>
<sequence>MRKTIVKSEEFEDSSGESIPSGWQVYSLSELMNSIKSGLSRAITFDDIGVPVITSANLVDSELDATDLKYWYEKDPQGANIADYILDDGDILLNFINSVSQIGKVCIFRDLGRPAIYTTNIFRIKPNNKVTTKFFWRLLQSNHVQHWIQLITKPAINQASFTQPEFAAISVVIPESKQEQECVTEILDTMDETIAHTSSLIAKLKQMKAGLLHDLLTRGLDENGELRDATQRPEQFKDSPLGQIPKDWETPTFEEVTVDDAPICYGIVQPGSYIESGIPVIAIQNLNTDYRTNIHKSAQAIESGYARSRVCSNDLLLSVKGTIGRVGIVPSGFIGNISRDVARIRLKSLASPQYVRQMLLAPSFQERLEQVVVGTTRPEVSIGILRKLRLPLPPLPEQELIADVFNVHDSRIRIEEAYHNKLKLQKKGLMNDLLIGKVRVNCLGDK</sequence>
<feature type="domain" description="Type I restriction modification DNA specificity" evidence="5">
    <location>
        <begin position="278"/>
        <end position="423"/>
    </location>
</feature>
<dbReference type="PANTHER" id="PTHR30408">
    <property type="entry name" value="TYPE-1 RESTRICTION ENZYME ECOKI SPECIFICITY PROTEIN"/>
    <property type="match status" value="1"/>
</dbReference>
<dbReference type="PANTHER" id="PTHR30408:SF12">
    <property type="entry name" value="TYPE I RESTRICTION ENZYME MJAVIII SPECIFICITY SUBUNIT"/>
    <property type="match status" value="1"/>
</dbReference>
<keyword evidence="6" id="KW-0614">Plasmid</keyword>
<keyword evidence="3" id="KW-0238">DNA-binding</keyword>
<reference evidence="6 7" key="1">
    <citation type="submission" date="2012-05" db="EMBL/GenBank/DDBJ databases">
        <title>Finished plasmid 1 of genome of Oscillatoria sp. PCC 7112.</title>
        <authorList>
            <consortium name="US DOE Joint Genome Institute"/>
            <person name="Gugger M."/>
            <person name="Coursin T."/>
            <person name="Rippka R."/>
            <person name="Tandeau De Marsac N."/>
            <person name="Huntemann M."/>
            <person name="Wei C.-L."/>
            <person name="Han J."/>
            <person name="Detter J.C."/>
            <person name="Han C."/>
            <person name="Tapia R."/>
            <person name="Davenport K."/>
            <person name="Daligault H."/>
            <person name="Erkkila T."/>
            <person name="Gu W."/>
            <person name="Munk A.C.C."/>
            <person name="Teshima H."/>
            <person name="Xu Y."/>
            <person name="Chain P."/>
            <person name="Chen A."/>
            <person name="Krypides N."/>
            <person name="Mavromatis K."/>
            <person name="Markowitz V."/>
            <person name="Szeto E."/>
            <person name="Ivanova N."/>
            <person name="Mikhailova N."/>
            <person name="Ovchinnikova G."/>
            <person name="Pagani I."/>
            <person name="Pati A."/>
            <person name="Goodwin L."/>
            <person name="Peters L."/>
            <person name="Pitluck S."/>
            <person name="Woyke T."/>
            <person name="Kerfeld C."/>
        </authorList>
    </citation>
    <scope>NUCLEOTIDE SEQUENCE [LARGE SCALE GENOMIC DNA]</scope>
    <source>
        <strain evidence="6 7">PCC 7112</strain>
        <plasmid evidence="6 7">pOSC7112.01</plasmid>
    </source>
</reference>
<dbReference type="Gene3D" id="3.90.220.20">
    <property type="entry name" value="DNA methylase specificity domains"/>
    <property type="match status" value="2"/>
</dbReference>
<dbReference type="OrthoDB" id="9815652at2"/>
<dbReference type="EMBL" id="CP003615">
    <property type="protein sequence ID" value="AFZ10463.1"/>
    <property type="molecule type" value="Genomic_DNA"/>
</dbReference>
<dbReference type="GO" id="GO:0003677">
    <property type="term" value="F:DNA binding"/>
    <property type="evidence" value="ECO:0007669"/>
    <property type="project" value="UniProtKB-KW"/>
</dbReference>
<evidence type="ECO:0000256" key="4">
    <source>
        <dbReference type="SAM" id="MobiDB-lite"/>
    </source>
</evidence>
<geneLocation type="plasmid" evidence="6 7">
    <name>pOSC7112.01</name>
</geneLocation>
<dbReference type="SUPFAM" id="SSF116734">
    <property type="entry name" value="DNA methylase specificity domain"/>
    <property type="match status" value="2"/>
</dbReference>
<dbReference type="Pfam" id="PF01420">
    <property type="entry name" value="Methylase_S"/>
    <property type="match status" value="2"/>
</dbReference>